<gene>
    <name evidence="1" type="ORF">AOC05_06075</name>
</gene>
<dbReference type="PATRIC" id="fig|656366.3.peg.1297"/>
<reference evidence="2" key="1">
    <citation type="submission" date="2015-09" db="EMBL/GenBank/DDBJ databases">
        <title>Complete genome of Arthrobacter alpinus strain R3.8.</title>
        <authorList>
            <person name="See-Too W.S."/>
            <person name="Chan K.G."/>
        </authorList>
    </citation>
    <scope>NUCLEOTIDE SEQUENCE [LARGE SCALE GENOMIC DNA]</scope>
    <source>
        <strain evidence="2">R3.8</strain>
    </source>
</reference>
<dbReference type="AlphaFoldDB" id="A0A0M5M1K3"/>
<dbReference type="KEGG" id="aaq:AOC05_06075"/>
<sequence>MDLRTPVSQAPDPPQQQPGVRLRRLGHRIIWVNRRKAGPDDQPLVGGMAAALSCGDAFVSGHNYDALLELPTTIRGIRHR</sequence>
<organism evidence="1 2">
    <name type="scientific">Arthrobacter alpinus</name>
    <dbReference type="NCBI Taxonomy" id="656366"/>
    <lineage>
        <taxon>Bacteria</taxon>
        <taxon>Bacillati</taxon>
        <taxon>Actinomycetota</taxon>
        <taxon>Actinomycetes</taxon>
        <taxon>Micrococcales</taxon>
        <taxon>Micrococcaceae</taxon>
        <taxon>Arthrobacter</taxon>
    </lineage>
</organism>
<evidence type="ECO:0000313" key="1">
    <source>
        <dbReference type="EMBL" id="ALE92000.1"/>
    </source>
</evidence>
<dbReference type="OrthoDB" id="9790469at2"/>
<name>A0A0M5M1K3_9MICC</name>
<dbReference type="Proteomes" id="UP000062833">
    <property type="component" value="Chromosome"/>
</dbReference>
<accession>A0A0M5M1K3</accession>
<evidence type="ECO:0000313" key="2">
    <source>
        <dbReference type="Proteomes" id="UP000062833"/>
    </source>
</evidence>
<dbReference type="EMBL" id="CP012677">
    <property type="protein sequence ID" value="ALE92000.1"/>
    <property type="molecule type" value="Genomic_DNA"/>
</dbReference>
<protein>
    <submittedName>
        <fullName evidence="1">Uncharacterized protein</fullName>
    </submittedName>
</protein>
<keyword evidence="2" id="KW-1185">Reference proteome</keyword>
<proteinExistence type="predicted"/>